<organism evidence="3 4">
    <name type="scientific">Patulibacter brassicae</name>
    <dbReference type="NCBI Taxonomy" id="1705717"/>
    <lineage>
        <taxon>Bacteria</taxon>
        <taxon>Bacillati</taxon>
        <taxon>Actinomycetota</taxon>
        <taxon>Thermoleophilia</taxon>
        <taxon>Solirubrobacterales</taxon>
        <taxon>Patulibacteraceae</taxon>
        <taxon>Patulibacter</taxon>
    </lineage>
</organism>
<accession>A0ABU4VNT0</accession>
<dbReference type="Proteomes" id="UP001277761">
    <property type="component" value="Unassembled WGS sequence"/>
</dbReference>
<sequence>MRHDPIDVPTAGATAPPRTGRRSRRPATRSPRPVDLGIAVVASEEAGLALAEEVLDPDRDAVLVCLSTRPGEDRPAFDVRRVREALGRNVALRAIRTGPASRALSAALPPQLGVFGGAARIWWPGVDERADPRAHPLILDRAGRYGPRALEVLAGRLADGPPATVRPLRRRDEHVGVERWAGGRRGRGAAALTERLAAGGGRPPAPATSRQGATARLVALPGGDEGPPSEQAERQVLQAALDEARDEIRRLRRKLAEARVAAAE</sequence>
<dbReference type="EMBL" id="JAXAVX010000015">
    <property type="protein sequence ID" value="MDX8153519.1"/>
    <property type="molecule type" value="Genomic_DNA"/>
</dbReference>
<name>A0ABU4VNT0_9ACTN</name>
<evidence type="ECO:0000313" key="3">
    <source>
        <dbReference type="EMBL" id="MDX8153519.1"/>
    </source>
</evidence>
<keyword evidence="1" id="KW-0175">Coiled coil</keyword>
<evidence type="ECO:0000256" key="2">
    <source>
        <dbReference type="SAM" id="MobiDB-lite"/>
    </source>
</evidence>
<reference evidence="3 4" key="1">
    <citation type="submission" date="2023-11" db="EMBL/GenBank/DDBJ databases">
        <authorList>
            <person name="Xu M."/>
            <person name="Jiang T."/>
        </authorList>
    </citation>
    <scope>NUCLEOTIDE SEQUENCE [LARGE SCALE GENOMIC DNA]</scope>
    <source>
        <strain evidence="3 4">SD</strain>
    </source>
</reference>
<proteinExistence type="predicted"/>
<feature type="region of interest" description="Disordered" evidence="2">
    <location>
        <begin position="1"/>
        <end position="34"/>
    </location>
</feature>
<comment type="caution">
    <text evidence="3">The sequence shown here is derived from an EMBL/GenBank/DDBJ whole genome shotgun (WGS) entry which is preliminary data.</text>
</comment>
<keyword evidence="4" id="KW-1185">Reference proteome</keyword>
<evidence type="ECO:0000256" key="1">
    <source>
        <dbReference type="SAM" id="Coils"/>
    </source>
</evidence>
<gene>
    <name evidence="3" type="ORF">SK069_18110</name>
</gene>
<protein>
    <submittedName>
        <fullName evidence="3">Uncharacterized protein</fullName>
    </submittedName>
</protein>
<feature type="coiled-coil region" evidence="1">
    <location>
        <begin position="234"/>
        <end position="261"/>
    </location>
</feature>
<dbReference type="RefSeq" id="WP_319955668.1">
    <property type="nucleotide sequence ID" value="NZ_JAXAVX010000015.1"/>
</dbReference>
<evidence type="ECO:0000313" key="4">
    <source>
        <dbReference type="Proteomes" id="UP001277761"/>
    </source>
</evidence>